<protein>
    <submittedName>
        <fullName evidence="2">Uncharacterized protein</fullName>
    </submittedName>
</protein>
<evidence type="ECO:0000256" key="1">
    <source>
        <dbReference type="SAM" id="MobiDB-lite"/>
    </source>
</evidence>
<sequence>MDTPNETPGLSKAKLEMQSQGLFDNDKDAINDQSNHQQDGCHSPTNYQPSGPMSTDTITPNADSEQPHNEVEDALNDDDGSLSPKHDVPVEDMSENIAFPMDEENDEDGVILEDDGTTSDDSTQQEVGSRPNAAAETVRANPARKLSIKKANQLKAVAIQEPPLKPSGLYFDNITEARQVVYGLDWPARDDKTLSKTQEEREGIILELLNAIQDINDVKDRRTGAALQKRWLGEIADEGTKNEDANPDETQQTPKIGSDAVYKPWQKERICWDILATAERIYLEGTRFVSIIDPVKLQDYLLRMYKARIDKLMGGGLMEWYVLCAQKLLDNSATNRSMNDAHGEWIVVGRKESQSRQPIVGQDAVAVPTSGHSRKRMGDNPEGAASSPKSRAKRSRKA</sequence>
<accession>A0AAD4IGW8</accession>
<organism evidence="2 3">
    <name type="scientific">Alternaria panax</name>
    <dbReference type="NCBI Taxonomy" id="48097"/>
    <lineage>
        <taxon>Eukaryota</taxon>
        <taxon>Fungi</taxon>
        <taxon>Dikarya</taxon>
        <taxon>Ascomycota</taxon>
        <taxon>Pezizomycotina</taxon>
        <taxon>Dothideomycetes</taxon>
        <taxon>Pleosporomycetidae</taxon>
        <taxon>Pleosporales</taxon>
        <taxon>Pleosporineae</taxon>
        <taxon>Pleosporaceae</taxon>
        <taxon>Alternaria</taxon>
        <taxon>Alternaria sect. Panax</taxon>
    </lineage>
</organism>
<dbReference type="Proteomes" id="UP001199106">
    <property type="component" value="Unassembled WGS sequence"/>
</dbReference>
<keyword evidence="3" id="KW-1185">Reference proteome</keyword>
<feature type="compositionally biased region" description="Polar residues" evidence="1">
    <location>
        <begin position="31"/>
        <end position="64"/>
    </location>
</feature>
<name>A0AAD4IGW8_9PLEO</name>
<dbReference type="AlphaFoldDB" id="A0AAD4IGW8"/>
<reference evidence="2" key="1">
    <citation type="submission" date="2021-07" db="EMBL/GenBank/DDBJ databases">
        <title>Genome Resource of American Ginseng Black Spot Pathogen Alternaria panax.</title>
        <authorList>
            <person name="Qiu C."/>
            <person name="Wang W."/>
            <person name="Liu Z."/>
        </authorList>
    </citation>
    <scope>NUCLEOTIDE SEQUENCE</scope>
    <source>
        <strain evidence="2">BNCC115425</strain>
    </source>
</reference>
<proteinExistence type="predicted"/>
<feature type="region of interest" description="Disordered" evidence="1">
    <location>
        <begin position="1"/>
        <end position="140"/>
    </location>
</feature>
<dbReference type="EMBL" id="JAANER010000002">
    <property type="protein sequence ID" value="KAG9194294.1"/>
    <property type="molecule type" value="Genomic_DNA"/>
</dbReference>
<comment type="caution">
    <text evidence="2">The sequence shown here is derived from an EMBL/GenBank/DDBJ whole genome shotgun (WGS) entry which is preliminary data.</text>
</comment>
<feature type="region of interest" description="Disordered" evidence="1">
    <location>
        <begin position="353"/>
        <end position="398"/>
    </location>
</feature>
<feature type="compositionally biased region" description="Acidic residues" evidence="1">
    <location>
        <begin position="101"/>
        <end position="118"/>
    </location>
</feature>
<gene>
    <name evidence="2" type="ORF">G6011_04329</name>
</gene>
<evidence type="ECO:0000313" key="3">
    <source>
        <dbReference type="Proteomes" id="UP001199106"/>
    </source>
</evidence>
<evidence type="ECO:0000313" key="2">
    <source>
        <dbReference type="EMBL" id="KAG9194294.1"/>
    </source>
</evidence>